<accession>A0A0M1P0G5</accession>
<dbReference type="Proteomes" id="UP000036932">
    <property type="component" value="Unassembled WGS sequence"/>
</dbReference>
<dbReference type="PATRIC" id="fig|1705565.3.peg.2213"/>
<dbReference type="InterPro" id="IPR052939">
    <property type="entry name" value="23S_rRNA_MeTrnsfrase_RlmA"/>
</dbReference>
<protein>
    <submittedName>
        <fullName evidence="2">SAM-dependent methyltransferase</fullName>
    </submittedName>
</protein>
<dbReference type="AlphaFoldDB" id="A0A0M1P0G5"/>
<evidence type="ECO:0000313" key="2">
    <source>
        <dbReference type="EMBL" id="KOR87993.1"/>
    </source>
</evidence>
<dbReference type="InterPro" id="IPR029063">
    <property type="entry name" value="SAM-dependent_MTases_sf"/>
</dbReference>
<dbReference type="Pfam" id="PF13649">
    <property type="entry name" value="Methyltransf_25"/>
    <property type="match status" value="1"/>
</dbReference>
<gene>
    <name evidence="2" type="ORF">AM231_01790</name>
</gene>
<keyword evidence="2" id="KW-0489">Methyltransferase</keyword>
<reference evidence="3" key="1">
    <citation type="submission" date="2015-08" db="EMBL/GenBank/DDBJ databases">
        <title>Genome sequencing project for genomic taxonomy and phylogenomics of Bacillus-like bacteria.</title>
        <authorList>
            <person name="Liu B."/>
            <person name="Wang J."/>
            <person name="Zhu Y."/>
            <person name="Liu G."/>
            <person name="Chen Q."/>
            <person name="Chen Z."/>
            <person name="Lan J."/>
            <person name="Che J."/>
            <person name="Ge C."/>
            <person name="Shi H."/>
            <person name="Pan Z."/>
            <person name="Liu X."/>
        </authorList>
    </citation>
    <scope>NUCLEOTIDE SEQUENCE [LARGE SCALE GENOMIC DNA]</scope>
    <source>
        <strain evidence="3">FJAT-22460</strain>
    </source>
</reference>
<keyword evidence="2" id="KW-0808">Transferase</keyword>
<proteinExistence type="predicted"/>
<comment type="caution">
    <text evidence="2">The sequence shown here is derived from an EMBL/GenBank/DDBJ whole genome shotgun (WGS) entry which is preliminary data.</text>
</comment>
<dbReference type="Gene3D" id="3.40.50.150">
    <property type="entry name" value="Vaccinia Virus protein VP39"/>
    <property type="match status" value="1"/>
</dbReference>
<dbReference type="PANTHER" id="PTHR43460:SF1">
    <property type="entry name" value="METHYLTRANSFERASE TYPE 11 DOMAIN-CONTAINING PROTEIN"/>
    <property type="match status" value="1"/>
</dbReference>
<feature type="domain" description="Methyltransferase" evidence="1">
    <location>
        <begin position="50"/>
        <end position="135"/>
    </location>
</feature>
<dbReference type="GO" id="GO:0032259">
    <property type="term" value="P:methylation"/>
    <property type="evidence" value="ECO:0007669"/>
    <property type="project" value="UniProtKB-KW"/>
</dbReference>
<sequence length="248" mass="28354">MNSQEYMQFYDRVGLLNGWDFSQVRCTSEGVKWNFYDEVIKNCKASDILLDIGTGGGENLLSIATSPALLIGIDLSHAMVETAQKNMQKAAASNVRFMQMDAQQLQFPESFFNVISCKHSPFCVSEVARVLTKDGVFLTQQVRECDKANLAQAFGRGQSTREDGALLDQYMKELRHAGFQDIEYAEYDAVEYYEREEDLLFLLMHTPIIPGFGREEADFRTLQQFIRDYRTDQGIRTNSARFMIVARK</sequence>
<dbReference type="SUPFAM" id="SSF53335">
    <property type="entry name" value="S-adenosyl-L-methionine-dependent methyltransferases"/>
    <property type="match status" value="1"/>
</dbReference>
<dbReference type="OrthoDB" id="9795864at2"/>
<keyword evidence="3" id="KW-1185">Reference proteome</keyword>
<evidence type="ECO:0000313" key="3">
    <source>
        <dbReference type="Proteomes" id="UP000036932"/>
    </source>
</evidence>
<dbReference type="CDD" id="cd02440">
    <property type="entry name" value="AdoMet_MTases"/>
    <property type="match status" value="1"/>
</dbReference>
<dbReference type="RefSeq" id="WP_054401046.1">
    <property type="nucleotide sequence ID" value="NZ_LIUT01000001.1"/>
</dbReference>
<dbReference type="InterPro" id="IPR041698">
    <property type="entry name" value="Methyltransf_25"/>
</dbReference>
<evidence type="ECO:0000259" key="1">
    <source>
        <dbReference type="Pfam" id="PF13649"/>
    </source>
</evidence>
<dbReference type="EMBL" id="LIUT01000001">
    <property type="protein sequence ID" value="KOR87993.1"/>
    <property type="molecule type" value="Genomic_DNA"/>
</dbReference>
<dbReference type="GO" id="GO:0008168">
    <property type="term" value="F:methyltransferase activity"/>
    <property type="evidence" value="ECO:0007669"/>
    <property type="project" value="UniProtKB-KW"/>
</dbReference>
<dbReference type="PANTHER" id="PTHR43460">
    <property type="entry name" value="METHYLTRANSFERASE"/>
    <property type="match status" value="1"/>
</dbReference>
<name>A0A0M1P0G5_9BACL</name>
<organism evidence="2 3">
    <name type="scientific">Paenibacillus solani</name>
    <dbReference type="NCBI Taxonomy" id="1705565"/>
    <lineage>
        <taxon>Bacteria</taxon>
        <taxon>Bacillati</taxon>
        <taxon>Bacillota</taxon>
        <taxon>Bacilli</taxon>
        <taxon>Bacillales</taxon>
        <taxon>Paenibacillaceae</taxon>
        <taxon>Paenibacillus</taxon>
    </lineage>
</organism>